<sequence>MQQQNETMPCVLVAAKPPAVLALALLNHGRLGEEVLRGLKGSGGGGVESYVRGDKMAAFPCLSWSSLRSDTRKKDLEKVLAYQRVVEEPISSCLQLPALPVLKRKHRPRQIMAPFLYVCCAGHLASKSHSGVSCRNICAHFRFLEYVFYPSEGWNEAP</sequence>
<evidence type="ECO:0000313" key="2">
    <source>
        <dbReference type="Proteomes" id="UP001178461"/>
    </source>
</evidence>
<gene>
    <name evidence="1" type="ORF">PODLI_1B009095</name>
</gene>
<reference evidence="1" key="1">
    <citation type="submission" date="2022-12" db="EMBL/GenBank/DDBJ databases">
        <authorList>
            <person name="Alioto T."/>
            <person name="Alioto T."/>
            <person name="Gomez Garrido J."/>
        </authorList>
    </citation>
    <scope>NUCLEOTIDE SEQUENCE</scope>
</reference>
<dbReference type="EMBL" id="OX395129">
    <property type="protein sequence ID" value="CAI5772137.1"/>
    <property type="molecule type" value="Genomic_DNA"/>
</dbReference>
<keyword evidence="2" id="KW-1185">Reference proteome</keyword>
<accession>A0AA35K789</accession>
<organism evidence="1 2">
    <name type="scientific">Podarcis lilfordi</name>
    <name type="common">Lilford's wall lizard</name>
    <dbReference type="NCBI Taxonomy" id="74358"/>
    <lineage>
        <taxon>Eukaryota</taxon>
        <taxon>Metazoa</taxon>
        <taxon>Chordata</taxon>
        <taxon>Craniata</taxon>
        <taxon>Vertebrata</taxon>
        <taxon>Euteleostomi</taxon>
        <taxon>Lepidosauria</taxon>
        <taxon>Squamata</taxon>
        <taxon>Bifurcata</taxon>
        <taxon>Unidentata</taxon>
        <taxon>Episquamata</taxon>
        <taxon>Laterata</taxon>
        <taxon>Lacertibaenia</taxon>
        <taxon>Lacertidae</taxon>
        <taxon>Podarcis</taxon>
    </lineage>
</organism>
<dbReference type="AlphaFoldDB" id="A0AA35K789"/>
<proteinExistence type="predicted"/>
<dbReference type="Proteomes" id="UP001178461">
    <property type="component" value="Chromosome 4"/>
</dbReference>
<protein>
    <submittedName>
        <fullName evidence="1">Uncharacterized protein</fullName>
    </submittedName>
</protein>
<evidence type="ECO:0000313" key="1">
    <source>
        <dbReference type="EMBL" id="CAI5772137.1"/>
    </source>
</evidence>
<name>A0AA35K789_9SAUR</name>